<feature type="region of interest" description="Disordered" evidence="1">
    <location>
        <begin position="145"/>
        <end position="182"/>
    </location>
</feature>
<protein>
    <submittedName>
        <fullName evidence="2">Uncharacterized protein</fullName>
    </submittedName>
</protein>
<dbReference type="Proteomes" id="UP001266305">
    <property type="component" value="Unassembled WGS sequence"/>
</dbReference>
<evidence type="ECO:0000256" key="1">
    <source>
        <dbReference type="SAM" id="MobiDB-lite"/>
    </source>
</evidence>
<keyword evidence="3" id="KW-1185">Reference proteome</keyword>
<name>A0ABQ9VTX2_SAGOE</name>
<feature type="region of interest" description="Disordered" evidence="1">
    <location>
        <begin position="1"/>
        <end position="41"/>
    </location>
</feature>
<feature type="region of interest" description="Disordered" evidence="1">
    <location>
        <begin position="89"/>
        <end position="117"/>
    </location>
</feature>
<feature type="compositionally biased region" description="Basic and acidic residues" evidence="1">
    <location>
        <begin position="149"/>
        <end position="159"/>
    </location>
</feature>
<evidence type="ECO:0000313" key="3">
    <source>
        <dbReference type="Proteomes" id="UP001266305"/>
    </source>
</evidence>
<accession>A0ABQ9VTX2</accession>
<reference evidence="2 3" key="1">
    <citation type="submission" date="2023-05" db="EMBL/GenBank/DDBJ databases">
        <title>B98-5 Cell Line De Novo Hybrid Assembly: An Optical Mapping Approach.</title>
        <authorList>
            <person name="Kananen K."/>
            <person name="Auerbach J.A."/>
            <person name="Kautto E."/>
            <person name="Blachly J.S."/>
        </authorList>
    </citation>
    <scope>NUCLEOTIDE SEQUENCE [LARGE SCALE GENOMIC DNA]</scope>
    <source>
        <strain evidence="2">B95-8</strain>
        <tissue evidence="2">Cell line</tissue>
    </source>
</reference>
<comment type="caution">
    <text evidence="2">The sequence shown here is derived from an EMBL/GenBank/DDBJ whole genome shotgun (WGS) entry which is preliminary data.</text>
</comment>
<dbReference type="EMBL" id="JASSZA010000005">
    <property type="protein sequence ID" value="KAK2112575.1"/>
    <property type="molecule type" value="Genomic_DNA"/>
</dbReference>
<gene>
    <name evidence="2" type="ORF">P7K49_012322</name>
</gene>
<sequence length="198" mass="21181">MTKQPLTLRVTHPTRTPATRALAPVPERPSQAVRTAEAPGWQPAAQYRSSYHEEPSPAAPALLEEAKPEQTLRWAGDALDPEDFRYQARQPPDMACGLPEAGHPRPGPIPQQRGSWVQTYRRQTQAICLPAAAQSSPVDAECLAPGPRIPRDVQEERPSGKAGCALATLMPSEGNSPSPASARCAAANRIRPGCGESG</sequence>
<proteinExistence type="predicted"/>
<organism evidence="2 3">
    <name type="scientific">Saguinus oedipus</name>
    <name type="common">Cotton-top tamarin</name>
    <name type="synonym">Oedipomidas oedipus</name>
    <dbReference type="NCBI Taxonomy" id="9490"/>
    <lineage>
        <taxon>Eukaryota</taxon>
        <taxon>Metazoa</taxon>
        <taxon>Chordata</taxon>
        <taxon>Craniata</taxon>
        <taxon>Vertebrata</taxon>
        <taxon>Euteleostomi</taxon>
        <taxon>Mammalia</taxon>
        <taxon>Eutheria</taxon>
        <taxon>Euarchontoglires</taxon>
        <taxon>Primates</taxon>
        <taxon>Haplorrhini</taxon>
        <taxon>Platyrrhini</taxon>
        <taxon>Cebidae</taxon>
        <taxon>Callitrichinae</taxon>
        <taxon>Saguinus</taxon>
    </lineage>
</organism>
<evidence type="ECO:0000313" key="2">
    <source>
        <dbReference type="EMBL" id="KAK2112575.1"/>
    </source>
</evidence>